<dbReference type="RefSeq" id="WP_308985173.1">
    <property type="nucleotide sequence ID" value="NZ_JARXIC010000013.1"/>
</dbReference>
<keyword evidence="1" id="KW-0472">Membrane</keyword>
<gene>
    <name evidence="2" type="ORF">QEH59_09730</name>
</gene>
<sequence length="296" mass="32244">MKNLKVNKSARGFTLIEIMVATVIMVVLVGLVIQITSEVLKVWNRSSGKLSANAEARIAMELLTQDLETAVLRNNDQQWLRVESPQNPGGPYEDQTVALKLFSPALDRDESSAGDICGIAYRLFYQPAYDGATDNVYALYRSIARPDDTFNHLMGSSSMTESPQSQLVGPSTGAIAGFWGDDAVTDEKNYLAGNIVDFKVILYEDDGSGEPEPINWDPAQGRLVAGAGGAFAFGGTSQDLITNPLLFAEIRLTVLSDQGLEILENMAGSGYDDVDDVVREHGDVFVRRVNFMARPL</sequence>
<keyword evidence="3" id="KW-1185">Reference proteome</keyword>
<proteinExistence type="predicted"/>
<evidence type="ECO:0000313" key="3">
    <source>
        <dbReference type="Proteomes" id="UP001243717"/>
    </source>
</evidence>
<dbReference type="InterPro" id="IPR045584">
    <property type="entry name" value="Pilin-like"/>
</dbReference>
<dbReference type="NCBIfam" id="TIGR02532">
    <property type="entry name" value="IV_pilin_GFxxxE"/>
    <property type="match status" value="1"/>
</dbReference>
<dbReference type="SUPFAM" id="SSF54523">
    <property type="entry name" value="Pili subunits"/>
    <property type="match status" value="1"/>
</dbReference>
<keyword evidence="1" id="KW-0812">Transmembrane</keyword>
<dbReference type="Proteomes" id="UP001243717">
    <property type="component" value="Unassembled WGS sequence"/>
</dbReference>
<name>A0ABU1ALQ8_9BACT</name>
<reference evidence="2 3" key="1">
    <citation type="submission" date="2023-04" db="EMBL/GenBank/DDBJ databases">
        <title>A novel bacteria isolated from coastal sediment.</title>
        <authorList>
            <person name="Liu X.-J."/>
            <person name="Du Z.-J."/>
        </authorList>
    </citation>
    <scope>NUCLEOTIDE SEQUENCE [LARGE SCALE GENOMIC DNA]</scope>
    <source>
        <strain evidence="2 3">SDUM461004</strain>
    </source>
</reference>
<dbReference type="InterPro" id="IPR012902">
    <property type="entry name" value="N_methyl_site"/>
</dbReference>
<dbReference type="PROSITE" id="PS00409">
    <property type="entry name" value="PROKAR_NTER_METHYL"/>
    <property type="match status" value="1"/>
</dbReference>
<dbReference type="Pfam" id="PF07963">
    <property type="entry name" value="N_methyl"/>
    <property type="match status" value="1"/>
</dbReference>
<dbReference type="EMBL" id="JARXIC010000013">
    <property type="protein sequence ID" value="MDQ8194706.1"/>
    <property type="molecule type" value="Genomic_DNA"/>
</dbReference>
<evidence type="ECO:0000256" key="1">
    <source>
        <dbReference type="SAM" id="Phobius"/>
    </source>
</evidence>
<accession>A0ABU1ALQ8</accession>
<keyword evidence="1" id="KW-1133">Transmembrane helix</keyword>
<organism evidence="2 3">
    <name type="scientific">Thalassobacterium sedimentorum</name>
    <dbReference type="NCBI Taxonomy" id="3041258"/>
    <lineage>
        <taxon>Bacteria</taxon>
        <taxon>Pseudomonadati</taxon>
        <taxon>Verrucomicrobiota</taxon>
        <taxon>Opitutia</taxon>
        <taxon>Puniceicoccales</taxon>
        <taxon>Coraliomargaritaceae</taxon>
        <taxon>Thalassobacterium</taxon>
    </lineage>
</organism>
<comment type="caution">
    <text evidence="2">The sequence shown here is derived from an EMBL/GenBank/DDBJ whole genome shotgun (WGS) entry which is preliminary data.</text>
</comment>
<feature type="transmembrane region" description="Helical" evidence="1">
    <location>
        <begin position="12"/>
        <end position="33"/>
    </location>
</feature>
<evidence type="ECO:0000313" key="2">
    <source>
        <dbReference type="EMBL" id="MDQ8194706.1"/>
    </source>
</evidence>
<protein>
    <submittedName>
        <fullName evidence="2">Prepilin-type N-terminal cleavage/methylation domain-containing protein</fullName>
    </submittedName>
</protein>